<dbReference type="Gene3D" id="3.30.457.10">
    <property type="entry name" value="Copper amine oxidase-like, N-terminal domain"/>
    <property type="match status" value="1"/>
</dbReference>
<dbReference type="Pfam" id="PF07833">
    <property type="entry name" value="Cu_amine_oxidN1"/>
    <property type="match status" value="1"/>
</dbReference>
<gene>
    <name evidence="11" type="ORF">Desgi_1270</name>
</gene>
<dbReference type="GO" id="GO:0071972">
    <property type="term" value="F:peptidoglycan L,D-transpeptidase activity"/>
    <property type="evidence" value="ECO:0007669"/>
    <property type="project" value="TreeGrafter"/>
</dbReference>
<comment type="similarity">
    <text evidence="2">Belongs to the YkuD family.</text>
</comment>
<dbReference type="STRING" id="767817.Desgi_1270"/>
<evidence type="ECO:0000256" key="3">
    <source>
        <dbReference type="ARBA" id="ARBA00022679"/>
    </source>
</evidence>
<evidence type="ECO:0000256" key="6">
    <source>
        <dbReference type="ARBA" id="ARBA00022984"/>
    </source>
</evidence>
<dbReference type="HOGENOM" id="CLU_996929_0_0_9"/>
<dbReference type="AlphaFoldDB" id="R4KDW4"/>
<evidence type="ECO:0000256" key="2">
    <source>
        <dbReference type="ARBA" id="ARBA00005992"/>
    </source>
</evidence>
<dbReference type="InterPro" id="IPR036582">
    <property type="entry name" value="Mao_N_sf"/>
</dbReference>
<evidence type="ECO:0000256" key="9">
    <source>
        <dbReference type="SAM" id="SignalP"/>
    </source>
</evidence>
<evidence type="ECO:0000256" key="7">
    <source>
        <dbReference type="ARBA" id="ARBA00023316"/>
    </source>
</evidence>
<evidence type="ECO:0000313" key="11">
    <source>
        <dbReference type="EMBL" id="AGL00779.1"/>
    </source>
</evidence>
<dbReference type="GO" id="GO:0005576">
    <property type="term" value="C:extracellular region"/>
    <property type="evidence" value="ECO:0007669"/>
    <property type="project" value="TreeGrafter"/>
</dbReference>
<keyword evidence="9" id="KW-0732">Signal</keyword>
<dbReference type="GO" id="GO:0016740">
    <property type="term" value="F:transferase activity"/>
    <property type="evidence" value="ECO:0007669"/>
    <property type="project" value="UniProtKB-KW"/>
</dbReference>
<keyword evidence="7 8" id="KW-0961">Cell wall biogenesis/degradation</keyword>
<dbReference type="EMBL" id="CP003273">
    <property type="protein sequence ID" value="AGL00779.1"/>
    <property type="molecule type" value="Genomic_DNA"/>
</dbReference>
<evidence type="ECO:0000256" key="1">
    <source>
        <dbReference type="ARBA" id="ARBA00004752"/>
    </source>
</evidence>
<dbReference type="SUPFAM" id="SSF141523">
    <property type="entry name" value="L,D-transpeptidase catalytic domain-like"/>
    <property type="match status" value="1"/>
</dbReference>
<protein>
    <recommendedName>
        <fullName evidence="10">L,D-TPase catalytic domain-containing protein</fullName>
    </recommendedName>
</protein>
<dbReference type="eggNOG" id="COG1376">
    <property type="taxonomic scope" value="Bacteria"/>
</dbReference>
<dbReference type="Proteomes" id="UP000013520">
    <property type="component" value="Chromosome"/>
</dbReference>
<dbReference type="PANTHER" id="PTHR30582">
    <property type="entry name" value="L,D-TRANSPEPTIDASE"/>
    <property type="match status" value="1"/>
</dbReference>
<feature type="signal peptide" evidence="9">
    <location>
        <begin position="1"/>
        <end position="24"/>
    </location>
</feature>
<reference evidence="11 12" key="1">
    <citation type="submission" date="2012-01" db="EMBL/GenBank/DDBJ databases">
        <title>Complete sequence of Desulfotomaculum gibsoniae DSM 7213.</title>
        <authorList>
            <consortium name="US DOE Joint Genome Institute"/>
            <person name="Lucas S."/>
            <person name="Han J."/>
            <person name="Lapidus A."/>
            <person name="Cheng J.-F."/>
            <person name="Goodwin L."/>
            <person name="Pitluck S."/>
            <person name="Peters L."/>
            <person name="Ovchinnikova G."/>
            <person name="Teshima H."/>
            <person name="Detter J.C."/>
            <person name="Han C."/>
            <person name="Tapia R."/>
            <person name="Land M."/>
            <person name="Hauser L."/>
            <person name="Kyrpides N."/>
            <person name="Ivanova N."/>
            <person name="Pagani I."/>
            <person name="Parshina S."/>
            <person name="Plugge C."/>
            <person name="Muyzer G."/>
            <person name="Kuever J."/>
            <person name="Ivanova A."/>
            <person name="Nazina T."/>
            <person name="Klenk H.-P."/>
            <person name="Brambilla E."/>
            <person name="Spring S."/>
            <person name="Stams A.F."/>
            <person name="Woyke T."/>
        </authorList>
    </citation>
    <scope>NUCLEOTIDE SEQUENCE [LARGE SCALE GENOMIC DNA]</scope>
    <source>
        <strain evidence="11 12">DSM 7213</strain>
    </source>
</reference>
<keyword evidence="6 8" id="KW-0573">Peptidoglycan synthesis</keyword>
<keyword evidence="3" id="KW-0808">Transferase</keyword>
<dbReference type="GO" id="GO:0071555">
    <property type="term" value="P:cell wall organization"/>
    <property type="evidence" value="ECO:0007669"/>
    <property type="project" value="UniProtKB-UniRule"/>
</dbReference>
<evidence type="ECO:0000256" key="8">
    <source>
        <dbReference type="PROSITE-ProRule" id="PRU01373"/>
    </source>
</evidence>
<evidence type="ECO:0000313" key="12">
    <source>
        <dbReference type="Proteomes" id="UP000013520"/>
    </source>
</evidence>
<dbReference type="PANTHER" id="PTHR30582:SF4">
    <property type="entry name" value="L,D-TRANSPEPTIDASE YQJB-RELATED"/>
    <property type="match status" value="1"/>
</dbReference>
<keyword evidence="4" id="KW-0378">Hydrolase</keyword>
<sequence length="287" mass="31374">MVKRFLVLLLSLCFCFVHTGLATAGVKIVIDKSTNQLQYFNNEILQKTFPIATGKSPLLTPEGNFTVVLKVINPYYSRNGGIPGGSPQNPLGYRWLGLSVGGGSIYGIHGTNNPSSIGTYASAGCIRMYNKDVSWLFDHTPVGTPVKIIHSVATPVPEQPKPLPKPQPVTVVLGDSTIEVNEPAGTSPDGAPILPLRTIFETLGYTIGWDNFNRTILITRGIEHITIAYASGQVTTRQNTFICPELKLVHGTMHAPLSFWQRALPLMQINWDDGQRIVTFSEKVTSE</sequence>
<evidence type="ECO:0000256" key="4">
    <source>
        <dbReference type="ARBA" id="ARBA00022801"/>
    </source>
</evidence>
<feature type="active site" description="Nucleophile" evidence="8">
    <location>
        <position position="125"/>
    </location>
</feature>
<dbReference type="InterPro" id="IPR005490">
    <property type="entry name" value="LD_TPept_cat_dom"/>
</dbReference>
<feature type="domain" description="L,D-TPase catalytic" evidence="10">
    <location>
        <begin position="26"/>
        <end position="149"/>
    </location>
</feature>
<comment type="pathway">
    <text evidence="1 8">Cell wall biogenesis; peptidoglycan biosynthesis.</text>
</comment>
<evidence type="ECO:0000259" key="10">
    <source>
        <dbReference type="PROSITE" id="PS52029"/>
    </source>
</evidence>
<evidence type="ECO:0000256" key="5">
    <source>
        <dbReference type="ARBA" id="ARBA00022960"/>
    </source>
</evidence>
<keyword evidence="5 8" id="KW-0133">Cell shape</keyword>
<dbReference type="Pfam" id="PF03734">
    <property type="entry name" value="YkuD"/>
    <property type="match status" value="1"/>
</dbReference>
<dbReference type="FunFam" id="2.40.440.10:FF:000003">
    <property type="entry name" value="L,D-transpeptidase YciB"/>
    <property type="match status" value="1"/>
</dbReference>
<dbReference type="CDD" id="cd16913">
    <property type="entry name" value="YkuD_like"/>
    <property type="match status" value="1"/>
</dbReference>
<keyword evidence="12" id="KW-1185">Reference proteome</keyword>
<dbReference type="InterPro" id="IPR050979">
    <property type="entry name" value="LD-transpeptidase"/>
</dbReference>
<dbReference type="UniPathway" id="UPA00219"/>
<dbReference type="RefSeq" id="WP_006524279.1">
    <property type="nucleotide sequence ID" value="NC_021184.1"/>
</dbReference>
<dbReference type="KEGG" id="dgi:Desgi_1270"/>
<dbReference type="GO" id="GO:0018104">
    <property type="term" value="P:peptidoglycan-protein cross-linking"/>
    <property type="evidence" value="ECO:0007669"/>
    <property type="project" value="TreeGrafter"/>
</dbReference>
<dbReference type="GO" id="GO:0008360">
    <property type="term" value="P:regulation of cell shape"/>
    <property type="evidence" value="ECO:0007669"/>
    <property type="project" value="UniProtKB-UniRule"/>
</dbReference>
<dbReference type="InterPro" id="IPR012854">
    <property type="entry name" value="Cu_amine_oxidase-like_N"/>
</dbReference>
<dbReference type="InterPro" id="IPR038063">
    <property type="entry name" value="Transpep_catalytic_dom"/>
</dbReference>
<accession>R4KDW4</accession>
<name>R4KDW4_9FIRM</name>
<proteinExistence type="inferred from homology"/>
<dbReference type="SUPFAM" id="SSF55383">
    <property type="entry name" value="Copper amine oxidase, domain N"/>
    <property type="match status" value="1"/>
</dbReference>
<feature type="chain" id="PRO_5004367728" description="L,D-TPase catalytic domain-containing protein" evidence="9">
    <location>
        <begin position="25"/>
        <end position="287"/>
    </location>
</feature>
<dbReference type="OrthoDB" id="9787225at2"/>
<feature type="active site" description="Proton donor/acceptor" evidence="8">
    <location>
        <position position="109"/>
    </location>
</feature>
<organism evidence="11 12">
    <name type="scientific">Desulfoscipio gibsoniae DSM 7213</name>
    <dbReference type="NCBI Taxonomy" id="767817"/>
    <lineage>
        <taxon>Bacteria</taxon>
        <taxon>Bacillati</taxon>
        <taxon>Bacillota</taxon>
        <taxon>Clostridia</taxon>
        <taxon>Eubacteriales</taxon>
        <taxon>Desulfallaceae</taxon>
        <taxon>Desulfoscipio</taxon>
    </lineage>
</organism>
<dbReference type="PROSITE" id="PS52029">
    <property type="entry name" value="LD_TPASE"/>
    <property type="match status" value="1"/>
</dbReference>
<dbReference type="Gene3D" id="2.40.440.10">
    <property type="entry name" value="L,D-transpeptidase catalytic domain-like"/>
    <property type="match status" value="1"/>
</dbReference>